<organism evidence="2 3">
    <name type="scientific">Macrostomum lignano</name>
    <dbReference type="NCBI Taxonomy" id="282301"/>
    <lineage>
        <taxon>Eukaryota</taxon>
        <taxon>Metazoa</taxon>
        <taxon>Spiralia</taxon>
        <taxon>Lophotrochozoa</taxon>
        <taxon>Platyhelminthes</taxon>
        <taxon>Rhabditophora</taxon>
        <taxon>Macrostomorpha</taxon>
        <taxon>Macrostomida</taxon>
        <taxon>Macrostomidae</taxon>
        <taxon>Macrostomum</taxon>
    </lineage>
</organism>
<evidence type="ECO:0000313" key="3">
    <source>
        <dbReference type="WBParaSite" id="maker-unitig_35927-snap-gene-0.2-mRNA-1"/>
    </source>
</evidence>
<dbReference type="Proteomes" id="UP000095280">
    <property type="component" value="Unplaced"/>
</dbReference>
<name>A0A1I8FI70_9PLAT</name>
<evidence type="ECO:0000313" key="2">
    <source>
        <dbReference type="Proteomes" id="UP000095280"/>
    </source>
</evidence>
<proteinExistence type="predicted"/>
<evidence type="ECO:0000256" key="1">
    <source>
        <dbReference type="SAM" id="MobiDB-lite"/>
    </source>
</evidence>
<dbReference type="AlphaFoldDB" id="A0A1I8FI70"/>
<dbReference type="WBParaSite" id="maker-unitig_35927-snap-gene-0.2-mRNA-1">
    <property type="protein sequence ID" value="maker-unitig_35927-snap-gene-0.2-mRNA-1"/>
    <property type="gene ID" value="maker-unitig_35927-snap-gene-0.2"/>
</dbReference>
<protein>
    <submittedName>
        <fullName evidence="3">Ig-like domain-containing protein</fullName>
    </submittedName>
</protein>
<keyword evidence="2" id="KW-1185">Reference proteome</keyword>
<sequence>LPEFFFDSAAGDLRSPGSRRSLRLPCAPSAATASSTEVQCGYTATRPAGHPVRAQRLPAAAAFRCLQHAVEVTPELVPNLDQLELFCKAVSAPTLPSLASRFRVRVARMEPFYETPRIVAMQRFKGTKCSWSAGHRHRFRSVKLADGRWALVIKKVLQVDGGKKFMAATQPTSHWGDSQSPVLRQPHRDPASSIVVKPENVKMSTPDSEASFQVCISGGSSSRSLLWYNNGRFVSPRDSEDRRFKRPGGRHLRRAQTLCSTVQGDTLQRRLSQRNLPQCTAGGGGGSSDGSGIGIAVDILLNCSTATQPPLVKQTAGTNDIEPVQDEIRTLDDMVPATAGDCGFRARFPSQITDVPRFSSTSALSGPMMLLLDAVAVGFVNLGQASAGEWELIRYTKYRRPNYQQQVLHHRKQFPYPYELYRQPPSGGGDSDFEDGLDPDPYFKSGNGRGFINSATLDSGSRPRLNQQQQQQQQSQLSRSGTEAASRGLRVRKELMLPSSFVPPRSSTQAHSF</sequence>
<accession>A0A1I8FI70</accession>
<feature type="region of interest" description="Disordered" evidence="1">
    <location>
        <begin position="418"/>
        <end position="513"/>
    </location>
</feature>
<reference evidence="3" key="1">
    <citation type="submission" date="2016-11" db="UniProtKB">
        <authorList>
            <consortium name="WormBaseParasite"/>
        </authorList>
    </citation>
    <scope>IDENTIFICATION</scope>
</reference>
<feature type="compositionally biased region" description="Low complexity" evidence="1">
    <location>
        <begin position="467"/>
        <end position="476"/>
    </location>
</feature>